<sequence length="69" mass="7662">MFDHQLAWIRNGRPLVITAANYSPVVELHDRIGPHAEGLGLRVDCEQPGWYGHGTAHIEVWAPSHRPGA</sequence>
<gene>
    <name evidence="1" type="ORF">SAMN05216207_107314</name>
</gene>
<reference evidence="1 2" key="1">
    <citation type="submission" date="2016-10" db="EMBL/GenBank/DDBJ databases">
        <authorList>
            <person name="de Groot N.N."/>
        </authorList>
    </citation>
    <scope>NUCLEOTIDE SEQUENCE [LARGE SCALE GENOMIC DNA]</scope>
    <source>
        <strain evidence="1 2">CGMCC 4.1877</strain>
    </source>
</reference>
<protein>
    <submittedName>
        <fullName evidence="1">Uncharacterized protein</fullName>
    </submittedName>
</protein>
<dbReference type="OrthoDB" id="4200177at2"/>
<keyword evidence="2" id="KW-1185">Reference proteome</keyword>
<proteinExistence type="predicted"/>
<dbReference type="RefSeq" id="WP_143105656.1">
    <property type="nucleotide sequence ID" value="NZ_FOUY01000073.1"/>
</dbReference>
<organism evidence="1 2">
    <name type="scientific">Pseudonocardia ammonioxydans</name>
    <dbReference type="NCBI Taxonomy" id="260086"/>
    <lineage>
        <taxon>Bacteria</taxon>
        <taxon>Bacillati</taxon>
        <taxon>Actinomycetota</taxon>
        <taxon>Actinomycetes</taxon>
        <taxon>Pseudonocardiales</taxon>
        <taxon>Pseudonocardiaceae</taxon>
        <taxon>Pseudonocardia</taxon>
    </lineage>
</organism>
<dbReference type="Proteomes" id="UP000199614">
    <property type="component" value="Unassembled WGS sequence"/>
</dbReference>
<dbReference type="AlphaFoldDB" id="A0A1I5HRQ1"/>
<dbReference type="EMBL" id="FOUY01000073">
    <property type="protein sequence ID" value="SFO50953.1"/>
    <property type="molecule type" value="Genomic_DNA"/>
</dbReference>
<accession>A0A1I5HRQ1</accession>
<evidence type="ECO:0000313" key="2">
    <source>
        <dbReference type="Proteomes" id="UP000199614"/>
    </source>
</evidence>
<name>A0A1I5HRQ1_PSUAM</name>
<evidence type="ECO:0000313" key="1">
    <source>
        <dbReference type="EMBL" id="SFO50953.1"/>
    </source>
</evidence>